<evidence type="ECO:0000259" key="7">
    <source>
        <dbReference type="PROSITE" id="PS52018"/>
    </source>
</evidence>
<dbReference type="Proteomes" id="UP000539473">
    <property type="component" value="Unassembled WGS sequence"/>
</dbReference>
<keyword evidence="1 6" id="KW-1277">Toxin-antitoxin system</keyword>
<sequence>MTQLLQPTTPCLIYHFTALENLPSILTAGGLHCKVRAQPVADISDARIQERRSRRRVEAGPGGVLHDYVPFYFTPRSPMLHRRYKQDLDEGTRVQQQVVYLVSSVERVVELGLPFAFTDGHAEMRVDIRYFDDPADLGQLDWRVLHASGWRNDEERRKRQSEFLVQGFLPLSGLLGFATRTSDVKQRVDRLFRDRQVSLRGRVRPDWYY</sequence>
<evidence type="ECO:0000256" key="2">
    <source>
        <dbReference type="ARBA" id="ARBA00022676"/>
    </source>
</evidence>
<gene>
    <name evidence="8" type="ORF">HNQ07_004587</name>
</gene>
<dbReference type="PROSITE" id="PS52018">
    <property type="entry name" value="DART"/>
    <property type="match status" value="1"/>
</dbReference>
<keyword evidence="5 6" id="KW-0238">DNA-binding</keyword>
<keyword evidence="3 6" id="KW-0808">Transferase</keyword>
<dbReference type="GO" id="GO:0016779">
    <property type="term" value="F:nucleotidyltransferase activity"/>
    <property type="evidence" value="ECO:0007669"/>
    <property type="project" value="UniProtKB-UniRule"/>
</dbReference>
<evidence type="ECO:0000256" key="3">
    <source>
        <dbReference type="ARBA" id="ARBA00022679"/>
    </source>
</evidence>
<feature type="active site" evidence="6">
    <location>
        <position position="162"/>
    </location>
</feature>
<keyword evidence="2 6" id="KW-0328">Glycosyltransferase</keyword>
<proteinExistence type="inferred from homology"/>
<dbReference type="GO" id="GO:0003677">
    <property type="term" value="F:DNA binding"/>
    <property type="evidence" value="ECO:0007669"/>
    <property type="project" value="UniProtKB-UniRule"/>
</dbReference>
<organism evidence="8 9">
    <name type="scientific">Deinococcus metalli</name>
    <dbReference type="NCBI Taxonomy" id="1141878"/>
    <lineage>
        <taxon>Bacteria</taxon>
        <taxon>Thermotogati</taxon>
        <taxon>Deinococcota</taxon>
        <taxon>Deinococci</taxon>
        <taxon>Deinococcales</taxon>
        <taxon>Deinococcaceae</taxon>
        <taxon>Deinococcus</taxon>
    </lineage>
</organism>
<comment type="caution">
    <text evidence="8">The sequence shown here is derived from an EMBL/GenBank/DDBJ whole genome shotgun (WGS) entry which is preliminary data.</text>
</comment>
<feature type="active site" description="Proton acceptor" evidence="6">
    <location>
        <position position="52"/>
    </location>
</feature>
<dbReference type="InterPro" id="IPR029494">
    <property type="entry name" value="DarT"/>
</dbReference>
<name>A0A7W8KJ25_9DEIO</name>
<dbReference type="GO" id="GO:0016757">
    <property type="term" value="F:glycosyltransferase activity"/>
    <property type="evidence" value="ECO:0007669"/>
    <property type="project" value="UniProtKB-UniRule"/>
</dbReference>
<dbReference type="Pfam" id="PF14487">
    <property type="entry name" value="DarT"/>
    <property type="match status" value="1"/>
</dbReference>
<accession>A0A7W8KJ25</accession>
<keyword evidence="4 6" id="KW-0548">Nucleotidyltransferase</keyword>
<evidence type="ECO:0000313" key="9">
    <source>
        <dbReference type="Proteomes" id="UP000539473"/>
    </source>
</evidence>
<evidence type="ECO:0000256" key="4">
    <source>
        <dbReference type="ARBA" id="ARBA00022695"/>
    </source>
</evidence>
<feature type="domain" description="DarT" evidence="7">
    <location>
        <begin position="11"/>
        <end position="209"/>
    </location>
</feature>
<comment type="similarity">
    <text evidence="6">Belongs to the DarT ADP-ribosyltransferase family.</text>
</comment>
<comment type="catalytic activity">
    <reaction evidence="6">
        <text>a thymidine in DNA + NAD(+) = an N-(ADP-alpha-D-ribosyl)-thymidine in DNA + nicotinamide + H(+)</text>
        <dbReference type="Rhea" id="RHEA:71651"/>
        <dbReference type="Rhea" id="RHEA-COMP:13556"/>
        <dbReference type="Rhea" id="RHEA-COMP:18051"/>
        <dbReference type="ChEBI" id="CHEBI:15378"/>
        <dbReference type="ChEBI" id="CHEBI:17154"/>
        <dbReference type="ChEBI" id="CHEBI:57540"/>
        <dbReference type="ChEBI" id="CHEBI:137386"/>
        <dbReference type="ChEBI" id="CHEBI:191199"/>
    </reaction>
</comment>
<evidence type="ECO:0000256" key="6">
    <source>
        <dbReference type="PROSITE-ProRule" id="PRU01362"/>
    </source>
</evidence>
<evidence type="ECO:0000256" key="5">
    <source>
        <dbReference type="ARBA" id="ARBA00023125"/>
    </source>
</evidence>
<evidence type="ECO:0000256" key="1">
    <source>
        <dbReference type="ARBA" id="ARBA00022649"/>
    </source>
</evidence>
<feature type="binding site" evidence="6">
    <location>
        <begin position="15"/>
        <end position="17"/>
    </location>
    <ligand>
        <name>NAD(+)</name>
        <dbReference type="ChEBI" id="CHEBI:57540"/>
    </ligand>
</feature>
<dbReference type="AlphaFoldDB" id="A0A7W8KJ25"/>
<comment type="caution">
    <text evidence="6">Lacks conserved residue(s) required for the propagation of feature annotation.</text>
</comment>
<feature type="binding site" evidence="6">
    <location>
        <position position="52"/>
    </location>
    <ligand>
        <name>NAD(+)</name>
        <dbReference type="ChEBI" id="CHEBI:57540"/>
    </ligand>
</feature>
<reference evidence="8 9" key="1">
    <citation type="submission" date="2020-08" db="EMBL/GenBank/DDBJ databases">
        <title>Genomic Encyclopedia of Type Strains, Phase IV (KMG-IV): sequencing the most valuable type-strain genomes for metagenomic binning, comparative biology and taxonomic classification.</title>
        <authorList>
            <person name="Goeker M."/>
        </authorList>
    </citation>
    <scope>NUCLEOTIDE SEQUENCE [LARGE SCALE GENOMIC DNA]</scope>
    <source>
        <strain evidence="8 9">DSM 27521</strain>
    </source>
</reference>
<dbReference type="EMBL" id="JACHFK010000019">
    <property type="protein sequence ID" value="MBB5379077.1"/>
    <property type="molecule type" value="Genomic_DNA"/>
</dbReference>
<evidence type="ECO:0000313" key="8">
    <source>
        <dbReference type="EMBL" id="MBB5379077.1"/>
    </source>
</evidence>
<protein>
    <recommendedName>
        <fullName evidence="7">DarT domain-containing protein</fullName>
    </recommendedName>
</protein>
<dbReference type="RefSeq" id="WP_184116074.1">
    <property type="nucleotide sequence ID" value="NZ_BNAJ01000019.1"/>
</dbReference>